<dbReference type="PANTHER" id="PTHR19861:SF0">
    <property type="entry name" value="WD REPEAT-CONTAINING PROTEIN 82"/>
    <property type="match status" value="1"/>
</dbReference>
<dbReference type="PANTHER" id="PTHR19861">
    <property type="entry name" value="WD40 REPEAT PROTEIN SWD2"/>
    <property type="match status" value="1"/>
</dbReference>
<feature type="non-terminal residue" evidence="8">
    <location>
        <position position="1"/>
    </location>
</feature>
<dbReference type="GO" id="GO:0048188">
    <property type="term" value="C:Set1C/COMPASS complex"/>
    <property type="evidence" value="ECO:0007669"/>
    <property type="project" value="TreeGrafter"/>
</dbReference>
<name>A0A9K3D6U2_9EUKA</name>
<gene>
    <name evidence="8" type="ORF">KIPB_011624</name>
</gene>
<evidence type="ECO:0000256" key="1">
    <source>
        <dbReference type="ARBA" id="ARBA00004123"/>
    </source>
</evidence>
<keyword evidence="7" id="KW-0732">Signal</keyword>
<feature type="signal peptide" evidence="7">
    <location>
        <begin position="1"/>
        <end position="20"/>
    </location>
</feature>
<evidence type="ECO:0000256" key="4">
    <source>
        <dbReference type="ARBA" id="ARBA00022737"/>
    </source>
</evidence>
<evidence type="ECO:0000256" key="6">
    <source>
        <dbReference type="SAM" id="MobiDB-lite"/>
    </source>
</evidence>
<comment type="caution">
    <text evidence="8">The sequence shown here is derived from an EMBL/GenBank/DDBJ whole genome shotgun (WGS) entry which is preliminary data.</text>
</comment>
<dbReference type="Gene3D" id="2.130.10.10">
    <property type="entry name" value="YVTN repeat-like/Quinoprotein amine dehydrogenase"/>
    <property type="match status" value="1"/>
</dbReference>
<dbReference type="EMBL" id="BDIP01004803">
    <property type="protein sequence ID" value="GIQ89212.1"/>
    <property type="molecule type" value="Genomic_DNA"/>
</dbReference>
<keyword evidence="3" id="KW-0853">WD repeat</keyword>
<dbReference type="GO" id="GO:0003682">
    <property type="term" value="F:chromatin binding"/>
    <property type="evidence" value="ECO:0007669"/>
    <property type="project" value="TreeGrafter"/>
</dbReference>
<dbReference type="InterPro" id="IPR001680">
    <property type="entry name" value="WD40_rpt"/>
</dbReference>
<dbReference type="AlphaFoldDB" id="A0A9K3D6U2"/>
<dbReference type="Proteomes" id="UP000265618">
    <property type="component" value="Unassembled WGS sequence"/>
</dbReference>
<dbReference type="InterPro" id="IPR036322">
    <property type="entry name" value="WD40_repeat_dom_sf"/>
</dbReference>
<evidence type="ECO:0000313" key="8">
    <source>
        <dbReference type="EMBL" id="GIQ89212.1"/>
    </source>
</evidence>
<organism evidence="8 9">
    <name type="scientific">Kipferlia bialata</name>
    <dbReference type="NCBI Taxonomy" id="797122"/>
    <lineage>
        <taxon>Eukaryota</taxon>
        <taxon>Metamonada</taxon>
        <taxon>Carpediemonas-like organisms</taxon>
        <taxon>Kipferlia</taxon>
    </lineage>
</organism>
<comment type="similarity">
    <text evidence="2">Belongs to the WD repeat SWD2 family.</text>
</comment>
<sequence>MSSCLYPCVSLLLCLSVCLSLSLSFQPHDRVYRLVSFHPLRLDMMAAVVEHTVEFFDMGTGERHPKCHKQMGNALELDIVCWLGQKPSNTNKILLFTSSNSFDSMIYAYDFGTGKVVATFTCHRTKIVGLASSHVATTTACGYFASAGSDGIVALFSYDESRCLGKIRTIDSIPVVIFDPNYPTVFVVGAGSTVSFFSITALDNGPFRSAALPVQEDSPIIQLAFSPDARQLAILCRSGDVWVLDAFKYIFRAKLTLPEGGPASDKPLDPLQTIQPQLSFSPDG</sequence>
<evidence type="ECO:0000256" key="5">
    <source>
        <dbReference type="ARBA" id="ARBA00023242"/>
    </source>
</evidence>
<evidence type="ECO:0008006" key="10">
    <source>
        <dbReference type="Google" id="ProtNLM"/>
    </source>
</evidence>
<dbReference type="SUPFAM" id="SSF50978">
    <property type="entry name" value="WD40 repeat-like"/>
    <property type="match status" value="1"/>
</dbReference>
<evidence type="ECO:0000256" key="3">
    <source>
        <dbReference type="ARBA" id="ARBA00022574"/>
    </source>
</evidence>
<accession>A0A9K3D6U2</accession>
<comment type="subcellular location">
    <subcellularLocation>
        <location evidence="1">Nucleus</location>
    </subcellularLocation>
</comment>
<dbReference type="GO" id="GO:0016070">
    <property type="term" value="P:RNA metabolic process"/>
    <property type="evidence" value="ECO:0007669"/>
    <property type="project" value="UniProtKB-ARBA"/>
</dbReference>
<dbReference type="SMART" id="SM00320">
    <property type="entry name" value="WD40"/>
    <property type="match status" value="3"/>
</dbReference>
<proteinExistence type="inferred from homology"/>
<feature type="region of interest" description="Disordered" evidence="6">
    <location>
        <begin position="262"/>
        <end position="284"/>
    </location>
</feature>
<evidence type="ECO:0000256" key="7">
    <source>
        <dbReference type="SAM" id="SignalP"/>
    </source>
</evidence>
<feature type="chain" id="PRO_5039897475" description="Anaphase-promoting complex subunit 4 WD40 domain-containing protein" evidence="7">
    <location>
        <begin position="21"/>
        <end position="284"/>
    </location>
</feature>
<reference evidence="8 9" key="1">
    <citation type="journal article" date="2018" name="PLoS ONE">
        <title>The draft genome of Kipferlia bialata reveals reductive genome evolution in fornicate parasites.</title>
        <authorList>
            <person name="Tanifuji G."/>
            <person name="Takabayashi S."/>
            <person name="Kume K."/>
            <person name="Takagi M."/>
            <person name="Nakayama T."/>
            <person name="Kamikawa R."/>
            <person name="Inagaki Y."/>
            <person name="Hashimoto T."/>
        </authorList>
    </citation>
    <scope>NUCLEOTIDE SEQUENCE [LARGE SCALE GENOMIC DNA]</scope>
    <source>
        <strain evidence="8">NY0173</strain>
    </source>
</reference>
<keyword evidence="4" id="KW-0677">Repeat</keyword>
<keyword evidence="9" id="KW-1185">Reference proteome</keyword>
<evidence type="ECO:0000313" key="9">
    <source>
        <dbReference type="Proteomes" id="UP000265618"/>
    </source>
</evidence>
<keyword evidence="5" id="KW-0539">Nucleus</keyword>
<dbReference type="InterPro" id="IPR037867">
    <property type="entry name" value="Swd2/WDR82"/>
</dbReference>
<protein>
    <recommendedName>
        <fullName evidence="10">Anaphase-promoting complex subunit 4 WD40 domain-containing protein</fullName>
    </recommendedName>
</protein>
<dbReference type="InterPro" id="IPR015943">
    <property type="entry name" value="WD40/YVTN_repeat-like_dom_sf"/>
</dbReference>
<feature type="compositionally biased region" description="Polar residues" evidence="6">
    <location>
        <begin position="272"/>
        <end position="284"/>
    </location>
</feature>
<evidence type="ECO:0000256" key="2">
    <source>
        <dbReference type="ARBA" id="ARBA00005616"/>
    </source>
</evidence>